<proteinExistence type="predicted"/>
<dbReference type="EMBL" id="HM452126">
    <property type="protein sequence ID" value="ADM80104.1"/>
    <property type="molecule type" value="Genomic_DNA"/>
</dbReference>
<dbReference type="OrthoDB" id="39519at10239"/>
<dbReference type="RefSeq" id="YP_003969550.1">
    <property type="nucleotide sequence ID" value="NC_014636.1"/>
</dbReference>
<organism evidence="1 2">
    <name type="scientific">Aeromonas phage phiAS5</name>
    <dbReference type="NCBI Taxonomy" id="879630"/>
    <lineage>
        <taxon>Viruses</taxon>
        <taxon>Duplodnaviria</taxon>
        <taxon>Heunggongvirae</taxon>
        <taxon>Uroviricota</taxon>
        <taxon>Caudoviricetes</taxon>
        <taxon>Pantevenvirales</taxon>
        <taxon>Straboviridae</taxon>
        <taxon>Chrysonvirus</taxon>
        <taxon>Chrysonvirus as5</taxon>
    </lineage>
</organism>
<protein>
    <submittedName>
        <fullName evidence="1">Uncharacterized protein</fullName>
    </submittedName>
</protein>
<evidence type="ECO:0000313" key="2">
    <source>
        <dbReference type="Proteomes" id="UP000002236"/>
    </source>
</evidence>
<name>E1A215_9CAUD</name>
<accession>E1A215</accession>
<dbReference type="GeneID" id="9861668"/>
<reference evidence="1 2" key="1">
    <citation type="journal article" date="2012" name="Vet. Microbiol.">
        <title>Complete genome sequence and characterization of a broad-host range T4-like bacteriophage phiAS5 infecting Aeromonas salmonicida subsp. salmonicida.</title>
        <authorList>
            <person name="Kim J.H."/>
            <person name="Son J.S."/>
            <person name="Choi Y.J."/>
            <person name="Choresca C.H.Jr."/>
            <person name="Shin S.P."/>
            <person name="Han J.E."/>
            <person name="Jun J.W."/>
            <person name="Park S.C."/>
        </authorList>
    </citation>
    <scope>NUCLEOTIDE SEQUENCE [LARGE SCALE GENOMIC DNA]</scope>
</reference>
<evidence type="ECO:0000313" key="1">
    <source>
        <dbReference type="EMBL" id="ADM80104.1"/>
    </source>
</evidence>
<keyword evidence="2" id="KW-1185">Reference proteome</keyword>
<gene>
    <name evidence="1" type="ORF">phiAS5_ORF0261</name>
</gene>
<sequence>MAMIAIMIIEELPKFIRVSRDMHSINMVITRTGIQLERVNVVQFVFKSSTRTSRPLLASEVYSFWKACDKGANFEQHSTPIEE</sequence>
<dbReference type="KEGG" id="vg:9861668"/>
<dbReference type="Proteomes" id="UP000002236">
    <property type="component" value="Segment"/>
</dbReference>